<sequence length="136" mass="15053">MISSKLIALFSLVAVVFLIQQVVVVAVPNLELLYYSCGSELGYTDAFGRARDALNSYIARNTYARGRNLYSHAQHGYLTVYGHGTCGLHLSGDDCATCLESSRIFLLQHCPRSIAAVCQLVDCRLRFKDTPFNRDG</sequence>
<evidence type="ECO:0000313" key="1">
    <source>
        <dbReference type="EMBL" id="KAI4331658.1"/>
    </source>
</evidence>
<gene>
    <name evidence="1" type="ORF">MLD38_029821</name>
</gene>
<name>A0ACB9N5B1_9MYRT</name>
<accession>A0ACB9N5B1</accession>
<organism evidence="1 2">
    <name type="scientific">Melastoma candidum</name>
    <dbReference type="NCBI Taxonomy" id="119954"/>
    <lineage>
        <taxon>Eukaryota</taxon>
        <taxon>Viridiplantae</taxon>
        <taxon>Streptophyta</taxon>
        <taxon>Embryophyta</taxon>
        <taxon>Tracheophyta</taxon>
        <taxon>Spermatophyta</taxon>
        <taxon>Magnoliopsida</taxon>
        <taxon>eudicotyledons</taxon>
        <taxon>Gunneridae</taxon>
        <taxon>Pentapetalae</taxon>
        <taxon>rosids</taxon>
        <taxon>malvids</taxon>
        <taxon>Myrtales</taxon>
        <taxon>Melastomataceae</taxon>
        <taxon>Melastomatoideae</taxon>
        <taxon>Melastomateae</taxon>
        <taxon>Melastoma</taxon>
    </lineage>
</organism>
<proteinExistence type="predicted"/>
<evidence type="ECO:0000313" key="2">
    <source>
        <dbReference type="Proteomes" id="UP001057402"/>
    </source>
</evidence>
<dbReference type="Proteomes" id="UP001057402">
    <property type="component" value="Chromosome 8"/>
</dbReference>
<keyword evidence="2" id="KW-1185">Reference proteome</keyword>
<protein>
    <submittedName>
        <fullName evidence="1">Uncharacterized protein</fullName>
    </submittedName>
</protein>
<comment type="caution">
    <text evidence="1">The sequence shown here is derived from an EMBL/GenBank/DDBJ whole genome shotgun (WGS) entry which is preliminary data.</text>
</comment>
<dbReference type="EMBL" id="CM042887">
    <property type="protein sequence ID" value="KAI4331658.1"/>
    <property type="molecule type" value="Genomic_DNA"/>
</dbReference>
<reference evidence="2" key="1">
    <citation type="journal article" date="2023" name="Front. Plant Sci.">
        <title>Chromosomal-level genome assembly of Melastoma candidum provides insights into trichome evolution.</title>
        <authorList>
            <person name="Zhong Y."/>
            <person name="Wu W."/>
            <person name="Sun C."/>
            <person name="Zou P."/>
            <person name="Liu Y."/>
            <person name="Dai S."/>
            <person name="Zhou R."/>
        </authorList>
    </citation>
    <scope>NUCLEOTIDE SEQUENCE [LARGE SCALE GENOMIC DNA]</scope>
</reference>